<evidence type="ECO:0000256" key="8">
    <source>
        <dbReference type="ARBA" id="ARBA00023180"/>
    </source>
</evidence>
<feature type="transmembrane region" description="Helical" evidence="12">
    <location>
        <begin position="63"/>
        <end position="85"/>
    </location>
</feature>
<dbReference type="FunFam" id="1.20.1070.10:FF:000035">
    <property type="entry name" value="C-C chemokine receptor type 6"/>
    <property type="match status" value="1"/>
</dbReference>
<evidence type="ECO:0000256" key="10">
    <source>
        <dbReference type="RuleBase" id="RU000688"/>
    </source>
</evidence>
<evidence type="ECO:0000256" key="11">
    <source>
        <dbReference type="SAM" id="MobiDB-lite"/>
    </source>
</evidence>
<dbReference type="InterPro" id="IPR005382">
    <property type="entry name" value="Chemokine_CCR10"/>
</dbReference>
<accession>A0A974H336</accession>
<feature type="transmembrane region" description="Helical" evidence="12">
    <location>
        <begin position="226"/>
        <end position="251"/>
    </location>
</feature>
<feature type="transmembrane region" description="Helical" evidence="12">
    <location>
        <begin position="135"/>
        <end position="156"/>
    </location>
</feature>
<comment type="similarity">
    <text evidence="10">Belongs to the G-protein coupled receptor 1 family.</text>
</comment>
<dbReference type="PANTHER" id="PTHR10489:SF735">
    <property type="entry name" value="C-C CHEMOKINE RECEPTOR TYPE 10"/>
    <property type="match status" value="1"/>
</dbReference>
<evidence type="ECO:0000256" key="1">
    <source>
        <dbReference type="ARBA" id="ARBA00004651"/>
    </source>
</evidence>
<dbReference type="InterPro" id="IPR050119">
    <property type="entry name" value="CCR1-9-like"/>
</dbReference>
<keyword evidence="4 12" id="KW-1133">Transmembrane helix</keyword>
<dbReference type="GO" id="GO:0009897">
    <property type="term" value="C:external side of plasma membrane"/>
    <property type="evidence" value="ECO:0007669"/>
    <property type="project" value="TreeGrafter"/>
</dbReference>
<evidence type="ECO:0000256" key="9">
    <source>
        <dbReference type="ARBA" id="ARBA00023224"/>
    </source>
</evidence>
<dbReference type="Pfam" id="PF00001">
    <property type="entry name" value="7tm_1"/>
    <property type="match status" value="1"/>
</dbReference>
<sequence length="375" mass="42712">MAFRVLSQRLMPGRQECSTSENNNEDFSTSPTDDYHSTEYFISVPEPCNKNDIQNFVQIYQPIVYSLLFLTGMIGNSLVLLTYWFCRKIKSMTDVYLISLALADILLVLSFPFLGINAIQGWIFGNIMCKVVRGLYSVNFFSGFLFLTCISVDRYIEIVQAVEAHKFRHKSIYYSKLTCIIVWALSLLLTLPQLIYSHSEVVNGFYHCKMIFPEEVTTTVKGISNIAQIIFGFIVPSLVMVFCYSVIIKTLQSSMSFRRHKTLKVVISLVVVFVMFQLPYSVVIFLETTDILQSKQMPCEVSKQKDVALIITSSLAFTRCCLNPILYAFIGVTFRRDILLLLKNLGCISRVSTKYNGPKRLYVSSVPMDTSSFSL</sequence>
<dbReference type="PRINTS" id="PR01557">
    <property type="entry name" value="CHEMOKINER10"/>
</dbReference>
<dbReference type="InterPro" id="IPR000276">
    <property type="entry name" value="GPCR_Rhodpsn"/>
</dbReference>
<dbReference type="GO" id="GO:0019722">
    <property type="term" value="P:calcium-mediated signaling"/>
    <property type="evidence" value="ECO:0007669"/>
    <property type="project" value="TreeGrafter"/>
</dbReference>
<protein>
    <recommendedName>
        <fullName evidence="13">G-protein coupled receptors family 1 profile domain-containing protein</fullName>
    </recommendedName>
</protein>
<keyword evidence="2" id="KW-1003">Cell membrane</keyword>
<keyword evidence="9 10" id="KW-0807">Transducer</keyword>
<evidence type="ECO:0000313" key="15">
    <source>
        <dbReference type="Proteomes" id="UP000694892"/>
    </source>
</evidence>
<dbReference type="Proteomes" id="UP000694892">
    <property type="component" value="Chromosome 9_10L"/>
</dbReference>
<feature type="transmembrane region" description="Helical" evidence="12">
    <location>
        <begin position="177"/>
        <end position="196"/>
    </location>
</feature>
<evidence type="ECO:0000259" key="13">
    <source>
        <dbReference type="PROSITE" id="PS50262"/>
    </source>
</evidence>
<feature type="transmembrane region" description="Helical" evidence="12">
    <location>
        <begin position="263"/>
        <end position="287"/>
    </location>
</feature>
<evidence type="ECO:0000256" key="2">
    <source>
        <dbReference type="ARBA" id="ARBA00022475"/>
    </source>
</evidence>
<gene>
    <name evidence="14" type="ORF">XELAEV_18043667mg</name>
</gene>
<evidence type="ECO:0000313" key="14">
    <source>
        <dbReference type="EMBL" id="OCT62585.1"/>
    </source>
</evidence>
<dbReference type="InterPro" id="IPR000355">
    <property type="entry name" value="Chemokine_rcpt"/>
</dbReference>
<dbReference type="GO" id="GO:0006955">
    <property type="term" value="P:immune response"/>
    <property type="evidence" value="ECO:0007669"/>
    <property type="project" value="InterPro"/>
</dbReference>
<dbReference type="Gene3D" id="1.20.1070.10">
    <property type="entry name" value="Rhodopsin 7-helix transmembrane proteins"/>
    <property type="match status" value="1"/>
</dbReference>
<feature type="transmembrane region" description="Helical" evidence="12">
    <location>
        <begin position="97"/>
        <end position="123"/>
    </location>
</feature>
<dbReference type="OMA" id="CLAYTRC"/>
<feature type="region of interest" description="Disordered" evidence="11">
    <location>
        <begin position="13"/>
        <end position="32"/>
    </location>
</feature>
<dbReference type="AlphaFoldDB" id="A0A974H336"/>
<dbReference type="PANTHER" id="PTHR10489">
    <property type="entry name" value="CELL ADHESION MOLECULE"/>
    <property type="match status" value="1"/>
</dbReference>
<dbReference type="PROSITE" id="PS00237">
    <property type="entry name" value="G_PROTEIN_RECEP_F1_1"/>
    <property type="match status" value="1"/>
</dbReference>
<evidence type="ECO:0000256" key="4">
    <source>
        <dbReference type="ARBA" id="ARBA00022989"/>
    </source>
</evidence>
<dbReference type="GO" id="GO:0007204">
    <property type="term" value="P:positive regulation of cytosolic calcium ion concentration"/>
    <property type="evidence" value="ECO:0007669"/>
    <property type="project" value="TreeGrafter"/>
</dbReference>
<feature type="transmembrane region" description="Helical" evidence="12">
    <location>
        <begin position="307"/>
        <end position="330"/>
    </location>
</feature>
<keyword evidence="7 10" id="KW-0675">Receptor</keyword>
<dbReference type="PRINTS" id="PR00237">
    <property type="entry name" value="GPCRRHODOPSN"/>
</dbReference>
<name>A0A974H336_XENLA</name>
<dbReference type="GO" id="GO:0016493">
    <property type="term" value="F:C-C chemokine receptor activity"/>
    <property type="evidence" value="ECO:0007669"/>
    <property type="project" value="InterPro"/>
</dbReference>
<dbReference type="InterPro" id="IPR017452">
    <property type="entry name" value="GPCR_Rhodpsn_7TM"/>
</dbReference>
<feature type="compositionally biased region" description="Polar residues" evidence="11">
    <location>
        <begin position="16"/>
        <end position="32"/>
    </location>
</feature>
<dbReference type="GO" id="GO:0019957">
    <property type="term" value="F:C-C chemokine binding"/>
    <property type="evidence" value="ECO:0007669"/>
    <property type="project" value="TreeGrafter"/>
</dbReference>
<comment type="subcellular location">
    <subcellularLocation>
        <location evidence="1">Cell membrane</location>
        <topology evidence="1">Multi-pass membrane protein</topology>
    </subcellularLocation>
</comment>
<dbReference type="GO" id="GO:0060326">
    <property type="term" value="P:cell chemotaxis"/>
    <property type="evidence" value="ECO:0007669"/>
    <property type="project" value="TreeGrafter"/>
</dbReference>
<dbReference type="PRINTS" id="PR00657">
    <property type="entry name" value="CCCHEMOKINER"/>
</dbReference>
<keyword evidence="5 10" id="KW-0297">G-protein coupled receptor</keyword>
<feature type="domain" description="G-protein coupled receptors family 1 profile" evidence="13">
    <location>
        <begin position="75"/>
        <end position="327"/>
    </location>
</feature>
<evidence type="ECO:0000256" key="7">
    <source>
        <dbReference type="ARBA" id="ARBA00023170"/>
    </source>
</evidence>
<keyword evidence="8" id="KW-0325">Glycoprotein</keyword>
<organism evidence="14 15">
    <name type="scientific">Xenopus laevis</name>
    <name type="common">African clawed frog</name>
    <dbReference type="NCBI Taxonomy" id="8355"/>
    <lineage>
        <taxon>Eukaryota</taxon>
        <taxon>Metazoa</taxon>
        <taxon>Chordata</taxon>
        <taxon>Craniata</taxon>
        <taxon>Vertebrata</taxon>
        <taxon>Euteleostomi</taxon>
        <taxon>Amphibia</taxon>
        <taxon>Batrachia</taxon>
        <taxon>Anura</taxon>
        <taxon>Pipoidea</taxon>
        <taxon>Pipidae</taxon>
        <taxon>Xenopodinae</taxon>
        <taxon>Xenopus</taxon>
        <taxon>Xenopus</taxon>
    </lineage>
</organism>
<dbReference type="CDD" id="cd15177">
    <property type="entry name" value="7tmA_CCR10"/>
    <property type="match status" value="1"/>
</dbReference>
<evidence type="ECO:0000256" key="6">
    <source>
        <dbReference type="ARBA" id="ARBA00023136"/>
    </source>
</evidence>
<reference evidence="15" key="1">
    <citation type="journal article" date="2016" name="Nature">
        <title>Genome evolution in the allotetraploid frog Xenopus laevis.</title>
        <authorList>
            <person name="Session A.M."/>
            <person name="Uno Y."/>
            <person name="Kwon T."/>
            <person name="Chapman J.A."/>
            <person name="Toyoda A."/>
            <person name="Takahashi S."/>
            <person name="Fukui A."/>
            <person name="Hikosaka A."/>
            <person name="Suzuki A."/>
            <person name="Kondo M."/>
            <person name="van Heeringen S.J."/>
            <person name="Quigley I."/>
            <person name="Heinz S."/>
            <person name="Ogino H."/>
            <person name="Ochi H."/>
            <person name="Hellsten U."/>
            <person name="Lyons J.B."/>
            <person name="Simakov O."/>
            <person name="Putnam N."/>
            <person name="Stites J."/>
            <person name="Kuroki Y."/>
            <person name="Tanaka T."/>
            <person name="Michiue T."/>
            <person name="Watanabe M."/>
            <person name="Bogdanovic O."/>
            <person name="Lister R."/>
            <person name="Georgiou G."/>
            <person name="Paranjpe S.S."/>
            <person name="van Kruijsbergen I."/>
            <person name="Shu S."/>
            <person name="Carlson J."/>
            <person name="Kinoshita T."/>
            <person name="Ohta Y."/>
            <person name="Mawaribuchi S."/>
            <person name="Jenkins J."/>
            <person name="Grimwood J."/>
            <person name="Schmutz J."/>
            <person name="Mitros T."/>
            <person name="Mozaffari S.V."/>
            <person name="Suzuki Y."/>
            <person name="Haramoto Y."/>
            <person name="Yamamoto T.S."/>
            <person name="Takagi C."/>
            <person name="Heald R."/>
            <person name="Miller K."/>
            <person name="Haudenschild C."/>
            <person name="Kitzman J."/>
            <person name="Nakayama T."/>
            <person name="Izutsu Y."/>
            <person name="Robert J."/>
            <person name="Fortriede J."/>
            <person name="Burns K."/>
            <person name="Lotay V."/>
            <person name="Karimi K."/>
            <person name="Yasuoka Y."/>
            <person name="Dichmann D.S."/>
            <person name="Flajnik M.F."/>
            <person name="Houston D.W."/>
            <person name="Shendure J."/>
            <person name="DuPasquier L."/>
            <person name="Vize P.D."/>
            <person name="Zorn A.M."/>
            <person name="Ito M."/>
            <person name="Marcotte E.M."/>
            <person name="Wallingford J.B."/>
            <person name="Ito Y."/>
            <person name="Asashima M."/>
            <person name="Ueno N."/>
            <person name="Matsuda Y."/>
            <person name="Veenstra G.J."/>
            <person name="Fujiyama A."/>
            <person name="Harland R.M."/>
            <person name="Taira M."/>
            <person name="Rokhsar D.S."/>
        </authorList>
    </citation>
    <scope>NUCLEOTIDE SEQUENCE [LARGE SCALE GENOMIC DNA]</scope>
    <source>
        <strain evidence="15">J</strain>
    </source>
</reference>
<dbReference type="PROSITE" id="PS50262">
    <property type="entry name" value="G_PROTEIN_RECEP_F1_2"/>
    <property type="match status" value="1"/>
</dbReference>
<proteinExistence type="inferred from homology"/>
<evidence type="ECO:0000256" key="12">
    <source>
        <dbReference type="SAM" id="Phobius"/>
    </source>
</evidence>
<dbReference type="EMBL" id="CM004482">
    <property type="protein sequence ID" value="OCT62585.1"/>
    <property type="molecule type" value="Genomic_DNA"/>
</dbReference>
<evidence type="ECO:0000256" key="5">
    <source>
        <dbReference type="ARBA" id="ARBA00023040"/>
    </source>
</evidence>
<keyword evidence="6 12" id="KW-0472">Membrane</keyword>
<dbReference type="SUPFAM" id="SSF81321">
    <property type="entry name" value="Family A G protein-coupled receptor-like"/>
    <property type="match status" value="1"/>
</dbReference>
<keyword evidence="3 10" id="KW-0812">Transmembrane</keyword>
<evidence type="ECO:0000256" key="3">
    <source>
        <dbReference type="ARBA" id="ARBA00022692"/>
    </source>
</evidence>